<dbReference type="PANTHER" id="PTHR11055">
    <property type="entry name" value="BIFUNCTIONAL 3'-PHOSPHOADENOSINE 5'-PHOSPHOSULFATE SYNTHASE"/>
    <property type="match status" value="1"/>
</dbReference>
<evidence type="ECO:0000256" key="6">
    <source>
        <dbReference type="ARBA" id="ARBA00022741"/>
    </source>
</evidence>
<evidence type="ECO:0000256" key="5">
    <source>
        <dbReference type="ARBA" id="ARBA00022679"/>
    </source>
</evidence>
<keyword evidence="7 9" id="KW-0418">Kinase</keyword>
<dbReference type="SUPFAM" id="SSF52540">
    <property type="entry name" value="P-loop containing nucleoside triphosphate hydrolases"/>
    <property type="match status" value="1"/>
</dbReference>
<comment type="similarity">
    <text evidence="4 9 10">Belongs to the APS kinase family.</text>
</comment>
<dbReference type="Gene3D" id="3.40.50.300">
    <property type="entry name" value="P-loop containing nucleotide triphosphate hydrolases"/>
    <property type="match status" value="1"/>
</dbReference>
<dbReference type="GO" id="GO:0070814">
    <property type="term" value="P:hydrogen sulfide biosynthetic process"/>
    <property type="evidence" value="ECO:0007669"/>
    <property type="project" value="UniProtKB-UniRule"/>
</dbReference>
<evidence type="ECO:0000256" key="2">
    <source>
        <dbReference type="ARBA" id="ARBA00002632"/>
    </source>
</evidence>
<name>A0A3D8GTL8_9BACI</name>
<dbReference type="EMBL" id="QNQT01000002">
    <property type="protein sequence ID" value="RDU37727.1"/>
    <property type="molecule type" value="Genomic_DNA"/>
</dbReference>
<gene>
    <name evidence="9 12" type="primary">cysC</name>
    <name evidence="12" type="ORF">DRW41_07820</name>
</gene>
<accession>A0A3D8GTL8</accession>
<dbReference type="HAMAP" id="MF_00065">
    <property type="entry name" value="Adenylyl_sulf_kinase"/>
    <property type="match status" value="1"/>
</dbReference>
<feature type="binding site" evidence="9">
    <location>
        <begin position="32"/>
        <end position="39"/>
    </location>
    <ligand>
        <name>ATP</name>
        <dbReference type="ChEBI" id="CHEBI:30616"/>
    </ligand>
</feature>
<feature type="domain" description="APS kinase" evidence="11">
    <location>
        <begin position="24"/>
        <end position="174"/>
    </location>
</feature>
<dbReference type="GO" id="GO:0004020">
    <property type="term" value="F:adenylylsulfate kinase activity"/>
    <property type="evidence" value="ECO:0007669"/>
    <property type="project" value="UniProtKB-UniRule"/>
</dbReference>
<protein>
    <recommendedName>
        <fullName evidence="9 10">Adenylyl-sulfate kinase</fullName>
        <ecNumber evidence="9 10">2.7.1.25</ecNumber>
    </recommendedName>
    <alternativeName>
        <fullName evidence="9">APS kinase</fullName>
    </alternativeName>
    <alternativeName>
        <fullName evidence="9">ATP adenosine-5'-phosphosulfate 3'-phosphotransferase</fullName>
    </alternativeName>
    <alternativeName>
        <fullName evidence="9">Adenosine-5'-phosphosulfate kinase</fullName>
    </alternativeName>
</protein>
<keyword evidence="13" id="KW-1185">Reference proteome</keyword>
<dbReference type="GO" id="GO:0000103">
    <property type="term" value="P:sulfate assimilation"/>
    <property type="evidence" value="ECO:0007669"/>
    <property type="project" value="UniProtKB-UniRule"/>
</dbReference>
<dbReference type="GO" id="GO:0005524">
    <property type="term" value="F:ATP binding"/>
    <property type="evidence" value="ECO:0007669"/>
    <property type="project" value="UniProtKB-UniRule"/>
</dbReference>
<keyword evidence="5 9" id="KW-0808">Transferase</keyword>
<evidence type="ECO:0000256" key="7">
    <source>
        <dbReference type="ARBA" id="ARBA00022777"/>
    </source>
</evidence>
<evidence type="ECO:0000256" key="8">
    <source>
        <dbReference type="ARBA" id="ARBA00022840"/>
    </source>
</evidence>
<sequence length="204" mass="23114">MSEHIVWHPAAITKADRQNLNRHKSFVLWFTGLSGSGKSTLANEVDRQLFSIGVRSYVLDGDNVRHGLNKGLGFSIEDRVENIRRIGEVSRLFVDSGQVVLTAFISPFREDRDRVRQLFEPGEFIEVFADCPLEVCEKRDVKGLYEKARRGEIREFTGIDSPYEAPLDPELKIDTTSASVEECAKQVIRYLQNNGMIGLESQIP</sequence>
<organism evidence="12 13">
    <name type="scientific">Neobacillus piezotolerans</name>
    <dbReference type="NCBI Taxonomy" id="2259171"/>
    <lineage>
        <taxon>Bacteria</taxon>
        <taxon>Bacillati</taxon>
        <taxon>Bacillota</taxon>
        <taxon>Bacilli</taxon>
        <taxon>Bacillales</taxon>
        <taxon>Bacillaceae</taxon>
        <taxon>Neobacillus</taxon>
    </lineage>
</organism>
<comment type="caution">
    <text evidence="12">The sequence shown here is derived from an EMBL/GenBank/DDBJ whole genome shotgun (WGS) entry which is preliminary data.</text>
</comment>
<dbReference type="InterPro" id="IPR059117">
    <property type="entry name" value="APS_kinase_dom"/>
</dbReference>
<feature type="active site" description="Phosphoserine intermediate" evidence="9">
    <location>
        <position position="106"/>
    </location>
</feature>
<dbReference type="Proteomes" id="UP000257144">
    <property type="component" value="Unassembled WGS sequence"/>
</dbReference>
<evidence type="ECO:0000256" key="9">
    <source>
        <dbReference type="HAMAP-Rule" id="MF_00065"/>
    </source>
</evidence>
<comment type="function">
    <text evidence="2 9 10">Catalyzes the synthesis of activated sulfate.</text>
</comment>
<evidence type="ECO:0000256" key="1">
    <source>
        <dbReference type="ARBA" id="ARBA00001823"/>
    </source>
</evidence>
<comment type="catalytic activity">
    <reaction evidence="1 9 10">
        <text>adenosine 5'-phosphosulfate + ATP = 3'-phosphoadenylyl sulfate + ADP + H(+)</text>
        <dbReference type="Rhea" id="RHEA:24152"/>
        <dbReference type="ChEBI" id="CHEBI:15378"/>
        <dbReference type="ChEBI" id="CHEBI:30616"/>
        <dbReference type="ChEBI" id="CHEBI:58243"/>
        <dbReference type="ChEBI" id="CHEBI:58339"/>
        <dbReference type="ChEBI" id="CHEBI:456216"/>
        <dbReference type="EC" id="2.7.1.25"/>
    </reaction>
</comment>
<dbReference type="PANTHER" id="PTHR11055:SF1">
    <property type="entry name" value="PAPS SYNTHETASE, ISOFORM D"/>
    <property type="match status" value="1"/>
</dbReference>
<dbReference type="InterPro" id="IPR027417">
    <property type="entry name" value="P-loop_NTPase"/>
</dbReference>
<dbReference type="NCBIfam" id="TIGR00455">
    <property type="entry name" value="apsK"/>
    <property type="match status" value="1"/>
</dbReference>
<dbReference type="UniPathway" id="UPA00140">
    <property type="reaction ID" value="UER00205"/>
</dbReference>
<evidence type="ECO:0000313" key="13">
    <source>
        <dbReference type="Proteomes" id="UP000257144"/>
    </source>
</evidence>
<proteinExistence type="inferred from homology"/>
<dbReference type="RefSeq" id="WP_115451398.1">
    <property type="nucleotide sequence ID" value="NZ_QNQT01000002.1"/>
</dbReference>
<dbReference type="NCBIfam" id="NF003013">
    <property type="entry name" value="PRK03846.1"/>
    <property type="match status" value="1"/>
</dbReference>
<dbReference type="EC" id="2.7.1.25" evidence="9 10"/>
<evidence type="ECO:0000313" key="12">
    <source>
        <dbReference type="EMBL" id="RDU37727.1"/>
    </source>
</evidence>
<evidence type="ECO:0000256" key="10">
    <source>
        <dbReference type="RuleBase" id="RU004347"/>
    </source>
</evidence>
<reference evidence="12 13" key="1">
    <citation type="submission" date="2018-07" db="EMBL/GenBank/DDBJ databases">
        <title>Bacillus sp. YLB-04 draft genome sequence.</title>
        <authorList>
            <person name="Yu L."/>
            <person name="Tang X."/>
        </authorList>
    </citation>
    <scope>NUCLEOTIDE SEQUENCE [LARGE SCALE GENOMIC DNA]</scope>
    <source>
        <strain evidence="12 13">YLB-04</strain>
    </source>
</reference>
<dbReference type="InterPro" id="IPR002891">
    <property type="entry name" value="APS"/>
</dbReference>
<evidence type="ECO:0000256" key="3">
    <source>
        <dbReference type="ARBA" id="ARBA00004806"/>
    </source>
</evidence>
<dbReference type="OrthoDB" id="9804504at2"/>
<dbReference type="Pfam" id="PF01583">
    <property type="entry name" value="APS_kinase"/>
    <property type="match status" value="1"/>
</dbReference>
<evidence type="ECO:0000256" key="4">
    <source>
        <dbReference type="ARBA" id="ARBA00007008"/>
    </source>
</evidence>
<keyword evidence="8 9" id="KW-0067">ATP-binding</keyword>
<evidence type="ECO:0000259" key="11">
    <source>
        <dbReference type="Pfam" id="PF01583"/>
    </source>
</evidence>
<dbReference type="CDD" id="cd02027">
    <property type="entry name" value="APSK"/>
    <property type="match status" value="1"/>
</dbReference>
<comment type="pathway">
    <text evidence="3 9 10">Sulfur metabolism; hydrogen sulfide biosynthesis; sulfite from sulfate: step 2/3.</text>
</comment>
<dbReference type="AlphaFoldDB" id="A0A3D8GTL8"/>
<dbReference type="FunFam" id="3.40.50.300:FF:000212">
    <property type="entry name" value="Adenylyl-sulfate kinase"/>
    <property type="match status" value="1"/>
</dbReference>
<keyword evidence="9" id="KW-0597">Phosphoprotein</keyword>
<keyword evidence="6 9" id="KW-0547">Nucleotide-binding</keyword>